<comment type="caution">
    <text evidence="2">The sequence shown here is derived from an EMBL/GenBank/DDBJ whole genome shotgun (WGS) entry which is preliminary data.</text>
</comment>
<keyword evidence="3" id="KW-1185">Reference proteome</keyword>
<keyword evidence="1" id="KW-0812">Transmembrane</keyword>
<dbReference type="OrthoDB" id="2752513at2759"/>
<reference evidence="2 3" key="1">
    <citation type="submission" date="2016-10" db="EMBL/GenBank/DDBJ databases">
        <title>Genome sequence of the basidiomycete white-rot fungus Trametes pubescens.</title>
        <authorList>
            <person name="Makela M.R."/>
            <person name="Granchi Z."/>
            <person name="Peng M."/>
            <person name="De Vries R.P."/>
            <person name="Grigoriev I."/>
            <person name="Riley R."/>
            <person name="Hilden K."/>
        </authorList>
    </citation>
    <scope>NUCLEOTIDE SEQUENCE [LARGE SCALE GENOMIC DNA]</scope>
    <source>
        <strain evidence="2 3">FBCC735</strain>
    </source>
</reference>
<sequence length="328" mass="35359">MAVLSLSWWSPTVIFCGLKDGTIAKLTIDSDNNSVLLETGAINTRLNILHLKFKLNVLLREPTQSYSYGIKVREGDFTHPENTLDPPAEQGDSEILITGLLWLDSSLESRKASLIASYMYHGVVIFETETWTTVHRFRESASLTASISVDPTGTFIAASNLVSGVDIHRIETGALVSSVAHDIGEEYPIPVLYIHGGYAIIGGSTLGYAYIWVVKTELPQKQQILKVPGGLKVLSVAAHYDEDTDEFSIATGLADDDHPSVVIWTAREPKATAAAEAAAEAAAVEASDDDETSSSYDKSASFCGVFGLLLLSLLVIAAAYHFAPPRSV</sequence>
<accession>A0A1M2V4Q1</accession>
<feature type="transmembrane region" description="Helical" evidence="1">
    <location>
        <begin position="302"/>
        <end position="323"/>
    </location>
</feature>
<dbReference type="Proteomes" id="UP000184267">
    <property type="component" value="Unassembled WGS sequence"/>
</dbReference>
<protein>
    <submittedName>
        <fullName evidence="2">Uncharacterized protein</fullName>
    </submittedName>
</protein>
<keyword evidence="1" id="KW-0472">Membrane</keyword>
<dbReference type="InterPro" id="IPR015943">
    <property type="entry name" value="WD40/YVTN_repeat-like_dom_sf"/>
</dbReference>
<name>A0A1M2V4Q1_TRAPU</name>
<dbReference type="AlphaFoldDB" id="A0A1M2V4Q1"/>
<keyword evidence="1" id="KW-1133">Transmembrane helix</keyword>
<evidence type="ECO:0000313" key="2">
    <source>
        <dbReference type="EMBL" id="OJT02572.1"/>
    </source>
</evidence>
<dbReference type="EMBL" id="MNAD01001662">
    <property type="protein sequence ID" value="OJT02572.1"/>
    <property type="molecule type" value="Genomic_DNA"/>
</dbReference>
<feature type="transmembrane region" description="Helical" evidence="1">
    <location>
        <begin position="192"/>
        <end position="213"/>
    </location>
</feature>
<dbReference type="InterPro" id="IPR036322">
    <property type="entry name" value="WD40_repeat_dom_sf"/>
</dbReference>
<dbReference type="SUPFAM" id="SSF50978">
    <property type="entry name" value="WD40 repeat-like"/>
    <property type="match status" value="1"/>
</dbReference>
<dbReference type="Gene3D" id="2.130.10.10">
    <property type="entry name" value="YVTN repeat-like/Quinoprotein amine dehydrogenase"/>
    <property type="match status" value="1"/>
</dbReference>
<proteinExistence type="predicted"/>
<organism evidence="2 3">
    <name type="scientific">Trametes pubescens</name>
    <name type="common">White-rot fungus</name>
    <dbReference type="NCBI Taxonomy" id="154538"/>
    <lineage>
        <taxon>Eukaryota</taxon>
        <taxon>Fungi</taxon>
        <taxon>Dikarya</taxon>
        <taxon>Basidiomycota</taxon>
        <taxon>Agaricomycotina</taxon>
        <taxon>Agaricomycetes</taxon>
        <taxon>Polyporales</taxon>
        <taxon>Polyporaceae</taxon>
        <taxon>Trametes</taxon>
    </lineage>
</organism>
<evidence type="ECO:0000313" key="3">
    <source>
        <dbReference type="Proteomes" id="UP000184267"/>
    </source>
</evidence>
<gene>
    <name evidence="2" type="ORF">TRAPUB_6894</name>
</gene>
<evidence type="ECO:0000256" key="1">
    <source>
        <dbReference type="SAM" id="Phobius"/>
    </source>
</evidence>